<dbReference type="RefSeq" id="WP_087032255.1">
    <property type="nucleotide sequence ID" value="NZ_FJNE01000003.1"/>
</dbReference>
<dbReference type="GO" id="GO:0006508">
    <property type="term" value="P:proteolysis"/>
    <property type="evidence" value="ECO:0007669"/>
    <property type="project" value="UniProtKB-KW"/>
</dbReference>
<proteinExistence type="inferred from homology"/>
<dbReference type="NCBIfam" id="NF003425">
    <property type="entry name" value="PRK04897.1"/>
    <property type="match status" value="1"/>
</dbReference>
<comment type="similarity">
    <text evidence="2 12">Belongs to the peptidase M48B family.</text>
</comment>
<dbReference type="GO" id="GO:0008270">
    <property type="term" value="F:zinc ion binding"/>
    <property type="evidence" value="ECO:0007669"/>
    <property type="project" value="UniProtKB-UniRule"/>
</dbReference>
<keyword evidence="4 12" id="KW-0645">Protease</keyword>
<dbReference type="Pfam" id="PF01435">
    <property type="entry name" value="Peptidase_M48"/>
    <property type="match status" value="1"/>
</dbReference>
<comment type="cofactor">
    <cofactor evidence="12">
        <name>Zn(2+)</name>
        <dbReference type="ChEBI" id="CHEBI:29105"/>
    </cofactor>
    <text evidence="12">Binds 1 zinc ion per subunit.</text>
</comment>
<evidence type="ECO:0000256" key="6">
    <source>
        <dbReference type="ARBA" id="ARBA00022723"/>
    </source>
</evidence>
<dbReference type="PANTHER" id="PTHR43221">
    <property type="entry name" value="PROTEASE HTPX"/>
    <property type="match status" value="1"/>
</dbReference>
<keyword evidence="11 12" id="KW-0472">Membrane</keyword>
<feature type="domain" description="Peptidase M48" evidence="13">
    <location>
        <begin position="83"/>
        <end position="303"/>
    </location>
</feature>
<evidence type="ECO:0000259" key="13">
    <source>
        <dbReference type="Pfam" id="PF01435"/>
    </source>
</evidence>
<keyword evidence="15" id="KW-1185">Reference proteome</keyword>
<dbReference type="PANTHER" id="PTHR43221:SF1">
    <property type="entry name" value="PROTEASE HTPX"/>
    <property type="match status" value="1"/>
</dbReference>
<keyword evidence="5 12" id="KW-0812">Transmembrane</keyword>
<feature type="binding site" evidence="12">
    <location>
        <position position="148"/>
    </location>
    <ligand>
        <name>Zn(2+)</name>
        <dbReference type="ChEBI" id="CHEBI:29105"/>
        <note>catalytic</note>
    </ligand>
</feature>
<evidence type="ECO:0000256" key="1">
    <source>
        <dbReference type="ARBA" id="ARBA00004651"/>
    </source>
</evidence>
<dbReference type="HAMAP" id="MF_00188">
    <property type="entry name" value="Pept_M48_protease_HtpX"/>
    <property type="match status" value="1"/>
</dbReference>
<evidence type="ECO:0000313" key="14">
    <source>
        <dbReference type="EMBL" id="CZQ88736.1"/>
    </source>
</evidence>
<dbReference type="InterPro" id="IPR001915">
    <property type="entry name" value="Peptidase_M48"/>
</dbReference>
<evidence type="ECO:0000256" key="8">
    <source>
        <dbReference type="ARBA" id="ARBA00022833"/>
    </source>
</evidence>
<organism evidence="14 15">
    <name type="scientific">Trichococcus palustris</name>
    <dbReference type="NCBI Taxonomy" id="140314"/>
    <lineage>
        <taxon>Bacteria</taxon>
        <taxon>Bacillati</taxon>
        <taxon>Bacillota</taxon>
        <taxon>Bacilli</taxon>
        <taxon>Lactobacillales</taxon>
        <taxon>Carnobacteriaceae</taxon>
        <taxon>Trichococcus</taxon>
    </lineage>
</organism>
<evidence type="ECO:0000313" key="15">
    <source>
        <dbReference type="Proteomes" id="UP000242754"/>
    </source>
</evidence>
<keyword evidence="10 12" id="KW-0482">Metalloprotease</keyword>
<evidence type="ECO:0000256" key="4">
    <source>
        <dbReference type="ARBA" id="ARBA00022670"/>
    </source>
</evidence>
<protein>
    <recommendedName>
        <fullName evidence="12">Protease HtpX homolog</fullName>
        <ecNumber evidence="12">3.4.24.-</ecNumber>
    </recommendedName>
</protein>
<dbReference type="STRING" id="140314.SAMN04488076_11357"/>
<evidence type="ECO:0000256" key="2">
    <source>
        <dbReference type="ARBA" id="ARBA00009779"/>
    </source>
</evidence>
<feature type="transmembrane region" description="Helical" evidence="12">
    <location>
        <begin position="12"/>
        <end position="33"/>
    </location>
</feature>
<evidence type="ECO:0000256" key="3">
    <source>
        <dbReference type="ARBA" id="ARBA00022475"/>
    </source>
</evidence>
<keyword evidence="9 12" id="KW-1133">Transmembrane helix</keyword>
<feature type="transmembrane region" description="Helical" evidence="12">
    <location>
        <begin position="195"/>
        <end position="218"/>
    </location>
</feature>
<dbReference type="CDD" id="cd07340">
    <property type="entry name" value="M48B_Htpx_like"/>
    <property type="match status" value="1"/>
</dbReference>
<evidence type="ECO:0000256" key="7">
    <source>
        <dbReference type="ARBA" id="ARBA00022801"/>
    </source>
</evidence>
<sequence>MLHQQIERNKQRTVLIVFLFFALFAGLGAAIGYLNWNDALSGVVIALVVGAAYVAIMVAQSTKVVMSLNNAREITDKAQYPMLWNIVEELTIVTRLPFPRIFIIEDESPNAFAAGNSPEKASVAVTTGLLKQLNREELSGVLAHEFAHIRNYDIRLSTIALAIAGLIAFLAQFSTRMMFWGGGGRRRSKNDNSGGLGIILLVLSLLILLLSPFVATIIRLALSRNREYLADATAVEFTRNPQGLISALRKISSSKPMEEANNASASLYIVNPFKRVKEGEAEERDGFMSTHPSTTNRIKRLEAM</sequence>
<dbReference type="InterPro" id="IPR022919">
    <property type="entry name" value="Pept_M48_protease_HtpX"/>
</dbReference>
<evidence type="ECO:0000256" key="12">
    <source>
        <dbReference type="HAMAP-Rule" id="MF_00188"/>
    </source>
</evidence>
<evidence type="ECO:0000256" key="11">
    <source>
        <dbReference type="ARBA" id="ARBA00023136"/>
    </source>
</evidence>
<accession>A0A143YHJ5</accession>
<dbReference type="EMBL" id="FJNE01000003">
    <property type="protein sequence ID" value="CZQ88736.1"/>
    <property type="molecule type" value="Genomic_DNA"/>
</dbReference>
<reference evidence="14 15" key="1">
    <citation type="submission" date="2016-02" db="EMBL/GenBank/DDBJ databases">
        <authorList>
            <person name="Wen L."/>
            <person name="He K."/>
            <person name="Yang H."/>
        </authorList>
    </citation>
    <scope>NUCLEOTIDE SEQUENCE [LARGE SCALE GENOMIC DNA]</scope>
    <source>
        <strain evidence="14">Trichococcus palustris</strain>
    </source>
</reference>
<dbReference type="OrthoDB" id="15218at2"/>
<feature type="transmembrane region" description="Helical" evidence="12">
    <location>
        <begin position="156"/>
        <end position="175"/>
    </location>
</feature>
<feature type="transmembrane region" description="Helical" evidence="12">
    <location>
        <begin position="39"/>
        <end position="59"/>
    </location>
</feature>
<dbReference type="InterPro" id="IPR050083">
    <property type="entry name" value="HtpX_protease"/>
</dbReference>
<dbReference type="EC" id="3.4.24.-" evidence="12"/>
<dbReference type="Gene3D" id="3.30.2010.10">
    <property type="entry name" value="Metalloproteases ('zincins'), catalytic domain"/>
    <property type="match status" value="1"/>
</dbReference>
<dbReference type="GO" id="GO:0005886">
    <property type="term" value="C:plasma membrane"/>
    <property type="evidence" value="ECO:0007669"/>
    <property type="project" value="UniProtKB-SubCell"/>
</dbReference>
<feature type="binding site" evidence="12">
    <location>
        <position position="227"/>
    </location>
    <ligand>
        <name>Zn(2+)</name>
        <dbReference type="ChEBI" id="CHEBI:29105"/>
        <note>catalytic</note>
    </ligand>
</feature>
<keyword evidence="8 12" id="KW-0862">Zinc</keyword>
<dbReference type="Proteomes" id="UP000242754">
    <property type="component" value="Unassembled WGS sequence"/>
</dbReference>
<dbReference type="GO" id="GO:0004222">
    <property type="term" value="F:metalloendopeptidase activity"/>
    <property type="evidence" value="ECO:0007669"/>
    <property type="project" value="UniProtKB-UniRule"/>
</dbReference>
<keyword evidence="3 12" id="KW-1003">Cell membrane</keyword>
<comment type="subcellular location">
    <subcellularLocation>
        <location evidence="1 12">Cell membrane</location>
        <topology evidence="1 12">Multi-pass membrane protein</topology>
    </subcellularLocation>
</comment>
<evidence type="ECO:0000256" key="10">
    <source>
        <dbReference type="ARBA" id="ARBA00023049"/>
    </source>
</evidence>
<gene>
    <name evidence="12" type="primary">htpX</name>
    <name evidence="14" type="ORF">Tpal_1041</name>
</gene>
<evidence type="ECO:0000256" key="5">
    <source>
        <dbReference type="ARBA" id="ARBA00022692"/>
    </source>
</evidence>
<keyword evidence="7 12" id="KW-0378">Hydrolase</keyword>
<name>A0A143YHJ5_9LACT</name>
<keyword evidence="6 12" id="KW-0479">Metal-binding</keyword>
<dbReference type="AlphaFoldDB" id="A0A143YHJ5"/>
<feature type="binding site" evidence="12">
    <location>
        <position position="144"/>
    </location>
    <ligand>
        <name>Zn(2+)</name>
        <dbReference type="ChEBI" id="CHEBI:29105"/>
        <note>catalytic</note>
    </ligand>
</feature>
<feature type="active site" evidence="12">
    <location>
        <position position="145"/>
    </location>
</feature>
<evidence type="ECO:0000256" key="9">
    <source>
        <dbReference type="ARBA" id="ARBA00022989"/>
    </source>
</evidence>